<dbReference type="PANTHER" id="PTHR43279:SF1">
    <property type="entry name" value="CATECHOL-2,3-DIOXYGENASE"/>
    <property type="match status" value="1"/>
</dbReference>
<dbReference type="PROSITE" id="PS51819">
    <property type="entry name" value="VOC"/>
    <property type="match status" value="2"/>
</dbReference>
<comment type="caution">
    <text evidence="2">The sequence shown here is derived from an EMBL/GenBank/DDBJ whole genome shotgun (WGS) entry which is preliminary data.</text>
</comment>
<sequence length="286" mass="31007">MTRSIHPDTDLGTVHLKVAELDRSIRFYEEIIGLQLISREGETARLGAGGPAALLQLEQLSEGAVPAPRRRTGLYHFAILVPTREALGLAVRNFLQRRVPIGQGDHLVSEAIYLNDPDDNGIEVYADRPRENWTYTPQGEVAMATDPVDIEGLLALAGDKPWTGLPAGTVMGHVHLHVRDLQEAKRFYVDMLGFDIAANYGGQALFVSAGGYHHHVGLNTWAGVGAPPPPANAPGLIFFTVRLPDTAELARILTAVGEQGIPSEQFEDGYLVADPSSNRVLLTVRA</sequence>
<feature type="domain" description="VOC" evidence="1">
    <location>
        <begin position="10"/>
        <end position="127"/>
    </location>
</feature>
<dbReference type="EMBL" id="JAGRPV010000001">
    <property type="protein sequence ID" value="MDI4644063.1"/>
    <property type="molecule type" value="Genomic_DNA"/>
</dbReference>
<gene>
    <name evidence="2" type="ORF">KB449_03785</name>
</gene>
<feature type="domain" description="VOC" evidence="1">
    <location>
        <begin position="170"/>
        <end position="286"/>
    </location>
</feature>
<dbReference type="InterPro" id="IPR029068">
    <property type="entry name" value="Glyas_Bleomycin-R_OHBP_Dase"/>
</dbReference>
<dbReference type="InterPro" id="IPR004360">
    <property type="entry name" value="Glyas_Fos-R_dOase_dom"/>
</dbReference>
<dbReference type="CDD" id="cd16359">
    <property type="entry name" value="VOC_BsCatE_like_C"/>
    <property type="match status" value="1"/>
</dbReference>
<evidence type="ECO:0000313" key="3">
    <source>
        <dbReference type="Proteomes" id="UP001161691"/>
    </source>
</evidence>
<dbReference type="Proteomes" id="UP001161691">
    <property type="component" value="Unassembled WGS sequence"/>
</dbReference>
<evidence type="ECO:0000313" key="2">
    <source>
        <dbReference type="EMBL" id="MDI4644063.1"/>
    </source>
</evidence>
<keyword evidence="3" id="KW-1185">Reference proteome</keyword>
<proteinExistence type="predicted"/>
<dbReference type="SUPFAM" id="SSF54593">
    <property type="entry name" value="Glyoxalase/Bleomycin resistance protein/Dihydroxybiphenyl dioxygenase"/>
    <property type="match status" value="2"/>
</dbReference>
<accession>A0ABT6TCM8</accession>
<name>A0ABT6TCM8_9BACL</name>
<dbReference type="Gene3D" id="3.10.180.10">
    <property type="entry name" value="2,3-Dihydroxybiphenyl 1,2-Dioxygenase, domain 1"/>
    <property type="match status" value="2"/>
</dbReference>
<reference evidence="2" key="1">
    <citation type="submission" date="2023-04" db="EMBL/GenBank/DDBJ databases">
        <title>Comparative genomic analysis of Cohnella hashimotonis sp. nov., isolated from the International Space Station.</title>
        <authorList>
            <person name="Venkateswaran K."/>
            <person name="Simpson A."/>
        </authorList>
    </citation>
    <scope>NUCLEOTIDE SEQUENCE</scope>
    <source>
        <strain evidence="2">F6_2S_P_1</strain>
    </source>
</reference>
<organism evidence="2 3">
    <name type="scientific">Cohnella hashimotonis</name>
    <dbReference type="NCBI Taxonomy" id="2826895"/>
    <lineage>
        <taxon>Bacteria</taxon>
        <taxon>Bacillati</taxon>
        <taxon>Bacillota</taxon>
        <taxon>Bacilli</taxon>
        <taxon>Bacillales</taxon>
        <taxon>Paenibacillaceae</taxon>
        <taxon>Cohnella</taxon>
    </lineage>
</organism>
<dbReference type="InterPro" id="IPR037523">
    <property type="entry name" value="VOC_core"/>
</dbReference>
<dbReference type="RefSeq" id="WP_282907092.1">
    <property type="nucleotide sequence ID" value="NZ_JAGRPV010000001.1"/>
</dbReference>
<dbReference type="PANTHER" id="PTHR43279">
    <property type="entry name" value="CATECHOL-2,3-DIOXYGENASE"/>
    <property type="match status" value="1"/>
</dbReference>
<evidence type="ECO:0000259" key="1">
    <source>
        <dbReference type="PROSITE" id="PS51819"/>
    </source>
</evidence>
<protein>
    <submittedName>
        <fullName evidence="2">VOC family protein</fullName>
    </submittedName>
</protein>
<dbReference type="Pfam" id="PF00903">
    <property type="entry name" value="Glyoxalase"/>
    <property type="match status" value="2"/>
</dbReference>